<keyword evidence="3 9" id="KW-0808">Transferase</keyword>
<evidence type="ECO:0000256" key="7">
    <source>
        <dbReference type="PIRSR" id="PIRSR600715-1"/>
    </source>
</evidence>
<comment type="subcellular location">
    <subcellularLocation>
        <location evidence="1">Cell membrane</location>
        <topology evidence="1">Multi-pass membrane protein</topology>
    </subcellularLocation>
</comment>
<feature type="transmembrane region" description="Helical" evidence="8">
    <location>
        <begin position="182"/>
        <end position="201"/>
    </location>
</feature>
<evidence type="ECO:0000313" key="9">
    <source>
        <dbReference type="EMBL" id="QUL97914.1"/>
    </source>
</evidence>
<dbReference type="PROSITE" id="PS01348">
    <property type="entry name" value="MRAY_2"/>
    <property type="match status" value="1"/>
</dbReference>
<evidence type="ECO:0000256" key="1">
    <source>
        <dbReference type="ARBA" id="ARBA00004651"/>
    </source>
</evidence>
<evidence type="ECO:0000256" key="2">
    <source>
        <dbReference type="ARBA" id="ARBA00022475"/>
    </source>
</evidence>
<keyword evidence="6 8" id="KW-0472">Membrane</keyword>
<dbReference type="EMBL" id="CP062796">
    <property type="protein sequence ID" value="QUL97914.1"/>
    <property type="molecule type" value="Genomic_DNA"/>
</dbReference>
<evidence type="ECO:0000256" key="6">
    <source>
        <dbReference type="ARBA" id="ARBA00023136"/>
    </source>
</evidence>
<protein>
    <submittedName>
        <fullName evidence="9">Undecaprenyl/decaprenyl-phosphate alpha-N-acetylglucosaminyl 1-phosphate transferase</fullName>
    </submittedName>
</protein>
<dbReference type="PANTHER" id="PTHR22926">
    <property type="entry name" value="PHOSPHO-N-ACETYLMURAMOYL-PENTAPEPTIDE-TRANSFERASE"/>
    <property type="match status" value="1"/>
</dbReference>
<evidence type="ECO:0000256" key="5">
    <source>
        <dbReference type="ARBA" id="ARBA00022989"/>
    </source>
</evidence>
<accession>A0AAT9LA35</accession>
<comment type="cofactor">
    <cofactor evidence="7">
        <name>Mg(2+)</name>
        <dbReference type="ChEBI" id="CHEBI:18420"/>
    </cofactor>
</comment>
<dbReference type="InterPro" id="IPR000715">
    <property type="entry name" value="Glycosyl_transferase_4"/>
</dbReference>
<dbReference type="KEGG" id="fcz:IMF26_07490"/>
<feature type="transmembrane region" description="Helical" evidence="8">
    <location>
        <begin position="126"/>
        <end position="145"/>
    </location>
</feature>
<dbReference type="GO" id="GO:0009103">
    <property type="term" value="P:lipopolysaccharide biosynthetic process"/>
    <property type="evidence" value="ECO:0007669"/>
    <property type="project" value="TreeGrafter"/>
</dbReference>
<dbReference type="CDD" id="cd06853">
    <property type="entry name" value="GT_WecA_like"/>
    <property type="match status" value="1"/>
</dbReference>
<organism evidence="9">
    <name type="scientific">Candidatus Fermentithermobacillus carboniphilus</name>
    <dbReference type="NCBI Taxonomy" id="3085328"/>
    <lineage>
        <taxon>Bacteria</taxon>
        <taxon>Bacillati</taxon>
        <taxon>Bacillota</taxon>
        <taxon>Candidatus Fermentithermobacillia</taxon>
        <taxon>Candidatus Fermentithermobacillales</taxon>
        <taxon>Candidatus Fermentithermobacillaceae</taxon>
        <taxon>Candidatus Fermentithermobacillus</taxon>
    </lineage>
</organism>
<keyword evidence="2" id="KW-1003">Cell membrane</keyword>
<keyword evidence="7" id="KW-0479">Metal-binding</keyword>
<gene>
    <name evidence="9" type="ORF">IMF26_07490</name>
</gene>
<dbReference type="GO" id="GO:0071555">
    <property type="term" value="P:cell wall organization"/>
    <property type="evidence" value="ECO:0007669"/>
    <property type="project" value="TreeGrafter"/>
</dbReference>
<dbReference type="InterPro" id="IPR018480">
    <property type="entry name" value="PNAcMuramoyl-5peptid_Trfase_CS"/>
</dbReference>
<name>A0AAT9LA35_9FIRM</name>
<keyword evidence="7" id="KW-0460">Magnesium</keyword>
<dbReference type="Pfam" id="PF00953">
    <property type="entry name" value="Glycos_transf_4"/>
    <property type="match status" value="1"/>
</dbReference>
<dbReference type="GO" id="GO:0044038">
    <property type="term" value="P:cell wall macromolecule biosynthetic process"/>
    <property type="evidence" value="ECO:0007669"/>
    <property type="project" value="TreeGrafter"/>
</dbReference>
<feature type="transmembrane region" description="Helical" evidence="8">
    <location>
        <begin position="43"/>
        <end position="62"/>
    </location>
</feature>
<feature type="transmembrane region" description="Helical" evidence="8">
    <location>
        <begin position="157"/>
        <end position="175"/>
    </location>
</feature>
<feature type="transmembrane region" description="Helical" evidence="8">
    <location>
        <begin position="233"/>
        <end position="256"/>
    </location>
</feature>
<evidence type="ECO:0000256" key="3">
    <source>
        <dbReference type="ARBA" id="ARBA00022679"/>
    </source>
</evidence>
<dbReference type="GO" id="GO:0016780">
    <property type="term" value="F:phosphotransferase activity, for other substituted phosphate groups"/>
    <property type="evidence" value="ECO:0007669"/>
    <property type="project" value="InterPro"/>
</dbReference>
<feature type="transmembrane region" description="Helical" evidence="8">
    <location>
        <begin position="316"/>
        <end position="336"/>
    </location>
</feature>
<evidence type="ECO:0000256" key="8">
    <source>
        <dbReference type="SAM" id="Phobius"/>
    </source>
</evidence>
<keyword evidence="4 8" id="KW-0812">Transmembrane</keyword>
<reference evidence="9" key="2">
    <citation type="journal article" date="2023" name="Biology">
        <title>Prokaryotic Life Associated with Coal-Fire Gas Vents Revealed by Metagenomics.</title>
        <authorList>
            <person name="Kadnikov V.V."/>
            <person name="Mardanov A.V."/>
            <person name="Beletsky A.V."/>
            <person name="Karnachuk O.V."/>
            <person name="Ravin N.V."/>
        </authorList>
    </citation>
    <scope>NUCLEOTIDE SEQUENCE</scope>
    <source>
        <strain evidence="9">Bu02</strain>
    </source>
</reference>
<feature type="transmembrane region" description="Helical" evidence="8">
    <location>
        <begin position="69"/>
        <end position="87"/>
    </location>
</feature>
<dbReference type="GO" id="GO:0005886">
    <property type="term" value="C:plasma membrane"/>
    <property type="evidence" value="ECO:0007669"/>
    <property type="project" value="UniProtKB-SubCell"/>
</dbReference>
<dbReference type="GO" id="GO:0046872">
    <property type="term" value="F:metal ion binding"/>
    <property type="evidence" value="ECO:0007669"/>
    <property type="project" value="UniProtKB-KW"/>
</dbReference>
<dbReference type="AlphaFoldDB" id="A0AAT9LA35"/>
<sequence>MQTALSFIIAFILALALTPVMRGLARRVGAVVYPNQRSVHKVPIPHLGGAAIYLASVTAILLTRPHDKVTEYGIIFGGLVIFLVGLIDDFLTLKPWQKVLGQIFSAATVVYLGVSITFVKDPLSGTIRFLGPLAIPLTLFWVVSFENLINLSDGLDGLAAGIVGITALVTVFASAKVGVPSVCPLAAAVAGSVIGFLPYNFHPASIFMGDAGAMYLGLALSVLSVQGLVKSTVAMAVLAPLLALLVPISDAAFAIVRRRSSGVPVSLADRDHIHHRLLELGMGQRQAVMAIYVVSLVFGALGLFSTFLPVSESGPITGLAVLGLFLFAYKMGLFTVNHTRAGQKEVQKKSQRF</sequence>
<keyword evidence="5 8" id="KW-1133">Transmembrane helix</keyword>
<feature type="binding site" evidence="7">
    <location>
        <position position="210"/>
    </location>
    <ligand>
        <name>Mg(2+)</name>
        <dbReference type="ChEBI" id="CHEBI:18420"/>
    </ligand>
</feature>
<evidence type="ECO:0000256" key="4">
    <source>
        <dbReference type="ARBA" id="ARBA00022692"/>
    </source>
</evidence>
<feature type="transmembrane region" description="Helical" evidence="8">
    <location>
        <begin position="99"/>
        <end position="119"/>
    </location>
</feature>
<proteinExistence type="predicted"/>
<dbReference type="PANTHER" id="PTHR22926:SF3">
    <property type="entry name" value="UNDECAPRENYL-PHOSPHATE ALPHA-N-ACETYLGLUCOSAMINYL 1-PHOSPHATE TRANSFERASE"/>
    <property type="match status" value="1"/>
</dbReference>
<feature type="transmembrane region" description="Helical" evidence="8">
    <location>
        <begin position="287"/>
        <end position="310"/>
    </location>
</feature>
<reference evidence="9" key="1">
    <citation type="submission" date="2020-10" db="EMBL/GenBank/DDBJ databases">
        <authorList>
            <person name="Kadnikov V."/>
            <person name="Beletsky A.V."/>
            <person name="Mardanov A.V."/>
            <person name="Karnachuk O.V."/>
            <person name="Ravin N.V."/>
        </authorList>
    </citation>
    <scope>NUCLEOTIDE SEQUENCE</scope>
    <source>
        <strain evidence="9">Bu02</strain>
    </source>
</reference>
<feature type="binding site" evidence="7">
    <location>
        <position position="150"/>
    </location>
    <ligand>
        <name>Mg(2+)</name>
        <dbReference type="ChEBI" id="CHEBI:18420"/>
    </ligand>
</feature>